<evidence type="ECO:0000256" key="3">
    <source>
        <dbReference type="ARBA" id="ARBA00022729"/>
    </source>
</evidence>
<evidence type="ECO:0000256" key="7">
    <source>
        <dbReference type="SAM" id="MobiDB-lite"/>
    </source>
</evidence>
<evidence type="ECO:0000256" key="2">
    <source>
        <dbReference type="ARBA" id="ARBA00022692"/>
    </source>
</evidence>
<feature type="compositionally biased region" description="Polar residues" evidence="7">
    <location>
        <begin position="160"/>
        <end position="192"/>
    </location>
</feature>
<evidence type="ECO:0000256" key="9">
    <source>
        <dbReference type="SAM" id="SignalP"/>
    </source>
</evidence>
<name>A0A146LRN5_LYGHE</name>
<keyword evidence="5 8" id="KW-0472">Membrane</keyword>
<keyword evidence="6" id="KW-0325">Glycoprotein</keyword>
<evidence type="ECO:0000256" key="4">
    <source>
        <dbReference type="ARBA" id="ARBA00022989"/>
    </source>
</evidence>
<feature type="chain" id="PRO_5007527394" evidence="9">
    <location>
        <begin position="37"/>
        <end position="599"/>
    </location>
</feature>
<proteinExistence type="predicted"/>
<feature type="compositionally biased region" description="Polar residues" evidence="7">
    <location>
        <begin position="126"/>
        <end position="139"/>
    </location>
</feature>
<evidence type="ECO:0000256" key="6">
    <source>
        <dbReference type="ARBA" id="ARBA00023180"/>
    </source>
</evidence>
<dbReference type="InterPro" id="IPR031152">
    <property type="entry name" value="PLXDC"/>
</dbReference>
<protein>
    <submittedName>
        <fullName evidence="11">Plexin domain-containing protein 2</fullName>
    </submittedName>
</protein>
<comment type="subcellular location">
    <subcellularLocation>
        <location evidence="1">Membrane</location>
        <topology evidence="1">Single-pass type I membrane protein</topology>
    </subcellularLocation>
</comment>
<evidence type="ECO:0000256" key="5">
    <source>
        <dbReference type="ARBA" id="ARBA00023136"/>
    </source>
</evidence>
<dbReference type="GO" id="GO:0016020">
    <property type="term" value="C:membrane"/>
    <property type="evidence" value="ECO:0007669"/>
    <property type="project" value="UniProtKB-SubCell"/>
</dbReference>
<keyword evidence="3 9" id="KW-0732">Signal</keyword>
<dbReference type="EMBL" id="GDHC01009292">
    <property type="protein sequence ID" value="JAQ09337.1"/>
    <property type="molecule type" value="Transcribed_RNA"/>
</dbReference>
<evidence type="ECO:0000313" key="11">
    <source>
        <dbReference type="EMBL" id="JAQ09337.1"/>
    </source>
</evidence>
<keyword evidence="4 8" id="KW-1133">Transmembrane helix</keyword>
<feature type="transmembrane region" description="Helical" evidence="8">
    <location>
        <begin position="542"/>
        <end position="564"/>
    </location>
</feature>
<keyword evidence="2 8" id="KW-0812">Transmembrane</keyword>
<reference evidence="11" key="1">
    <citation type="journal article" date="2016" name="Gigascience">
        <title>De novo construction of an expanded transcriptome assembly for the western tarnished plant bug, Lygus hesperus.</title>
        <authorList>
            <person name="Tassone E.E."/>
            <person name="Geib S.M."/>
            <person name="Hall B."/>
            <person name="Fabrick J.A."/>
            <person name="Brent C.S."/>
            <person name="Hull J.J."/>
        </authorList>
    </citation>
    <scope>NUCLEOTIDE SEQUENCE</scope>
</reference>
<evidence type="ECO:0000256" key="8">
    <source>
        <dbReference type="SAM" id="Phobius"/>
    </source>
</evidence>
<feature type="compositionally biased region" description="Basic and acidic residues" evidence="7">
    <location>
        <begin position="143"/>
        <end position="155"/>
    </location>
</feature>
<sequence>VQFSSSSCSARTMALVDCSWCLVVLFMCFVSSQTLGNEGYYSYNVGRRKEIGASSPSDEPTLRVRRYVDTVIPRLADNYIGPYDKDDTGRGPGRQRDVMDMLGNVAVRPSVPVPTVAPHELVIPSEQLQPSFTRPSATPANVDKQEPLEDKEMSKVTKKILSNSPSKIPVQPNVSMNVSSTDSKSGIDSNLYTHPDVNNPGNVEEYPKDITNSTFKEHNITLRQDDHHVYYNSSFLVDPAVGQHYWVNLSSCAKPVTNEILSKSHRRATTVKLDFDFPFYGHPVRNIAIATGGFLYVGNYIHSWLAATQYIAPLMANFDTSINNASQVKYCDNGTSFTVEWEKVLLQDRTESGEFTFQVTLHNTGDIVFVYKKVPMLVEDIEDTLHPVKVGLSDAYIIEKTVFFVRRKTIYEYHRVNFRKEDIRDWTVIQLTPLETCLSYTTCETCLNHDTSFDCKWCPNAERCSSGFDRHRQDWQAKHCDIASIGGPNASVCANAKSYKQLVPQSSNKLDSSSSMHSDPPQVATVVADHTSQKAAGFGHTGMMGLLLFVLMISGVGLWIFYAYRNPHTQSGQVLIKYRPSQWALRRGEARYTAASIHM</sequence>
<dbReference type="EMBL" id="GDHC01015480">
    <property type="protein sequence ID" value="JAQ03149.1"/>
    <property type="molecule type" value="Transcribed_RNA"/>
</dbReference>
<feature type="signal peptide" evidence="9">
    <location>
        <begin position="1"/>
        <end position="36"/>
    </location>
</feature>
<evidence type="ECO:0000256" key="1">
    <source>
        <dbReference type="ARBA" id="ARBA00004479"/>
    </source>
</evidence>
<dbReference type="Pfam" id="PF01437">
    <property type="entry name" value="PSI"/>
    <property type="match status" value="1"/>
</dbReference>
<feature type="region of interest" description="Disordered" evidence="7">
    <location>
        <begin position="124"/>
        <end position="203"/>
    </location>
</feature>
<feature type="non-terminal residue" evidence="11">
    <location>
        <position position="1"/>
    </location>
</feature>
<dbReference type="InterPro" id="IPR002165">
    <property type="entry name" value="Plexin_repeat"/>
</dbReference>
<accession>A0A146LRN5</accession>
<evidence type="ECO:0000313" key="10">
    <source>
        <dbReference type="EMBL" id="JAQ03149.1"/>
    </source>
</evidence>
<dbReference type="PANTHER" id="PTHR13055">
    <property type="entry name" value="TUMOR ENDOTHELIAL MARKER 7 RELATED"/>
    <property type="match status" value="1"/>
</dbReference>
<dbReference type="PANTHER" id="PTHR13055:SF12">
    <property type="entry name" value="LD40707P"/>
    <property type="match status" value="1"/>
</dbReference>
<organism evidence="11">
    <name type="scientific">Lygus hesperus</name>
    <name type="common">Western plant bug</name>
    <dbReference type="NCBI Taxonomy" id="30085"/>
    <lineage>
        <taxon>Eukaryota</taxon>
        <taxon>Metazoa</taxon>
        <taxon>Ecdysozoa</taxon>
        <taxon>Arthropoda</taxon>
        <taxon>Hexapoda</taxon>
        <taxon>Insecta</taxon>
        <taxon>Pterygota</taxon>
        <taxon>Neoptera</taxon>
        <taxon>Paraneoptera</taxon>
        <taxon>Hemiptera</taxon>
        <taxon>Heteroptera</taxon>
        <taxon>Panheteroptera</taxon>
        <taxon>Cimicomorpha</taxon>
        <taxon>Miridae</taxon>
        <taxon>Mirini</taxon>
        <taxon>Lygus</taxon>
    </lineage>
</organism>
<gene>
    <name evidence="11" type="primary">Plxdc2_1</name>
    <name evidence="10" type="synonym">Plxdc2_0</name>
    <name evidence="11" type="ORF">g.77284</name>
    <name evidence="10" type="ORF">g.77287</name>
</gene>
<dbReference type="AlphaFoldDB" id="A0A146LRN5"/>